<gene>
    <name evidence="2" type="ORF">ACH4TF_33545</name>
</gene>
<keyword evidence="3" id="KW-1185">Reference proteome</keyword>
<dbReference type="RefSeq" id="WP_397614906.1">
    <property type="nucleotide sequence ID" value="NZ_JBIRRB010000020.1"/>
</dbReference>
<proteinExistence type="predicted"/>
<sequence length="83" mass="8788">MSSTYDVIADILTKDYEVDSTALSAEATFVDLDLDSLAIVELGYVLQQRFGVRLHDLADLATVGDLVAAVDGRRATAEGGVPS</sequence>
<dbReference type="EMBL" id="JBIRRB010000020">
    <property type="protein sequence ID" value="MFI0915320.1"/>
    <property type="molecule type" value="Genomic_DNA"/>
</dbReference>
<dbReference type="InterPro" id="IPR009081">
    <property type="entry name" value="PP-bd_ACP"/>
</dbReference>
<reference evidence="2 3" key="1">
    <citation type="submission" date="2024-10" db="EMBL/GenBank/DDBJ databases">
        <title>The Natural Products Discovery Center: Release of the First 8490 Sequenced Strains for Exploring Actinobacteria Biosynthetic Diversity.</title>
        <authorList>
            <person name="Kalkreuter E."/>
            <person name="Kautsar S.A."/>
            <person name="Yang D."/>
            <person name="Bader C.D."/>
            <person name="Teijaro C.N."/>
            <person name="Fluegel L."/>
            <person name="Davis C.M."/>
            <person name="Simpson J.R."/>
            <person name="Lauterbach L."/>
            <person name="Steele A.D."/>
            <person name="Gui C."/>
            <person name="Meng S."/>
            <person name="Li G."/>
            <person name="Viehrig K."/>
            <person name="Ye F."/>
            <person name="Su P."/>
            <person name="Kiefer A.F."/>
            <person name="Nichols A."/>
            <person name="Cepeda A.J."/>
            <person name="Yan W."/>
            <person name="Fan B."/>
            <person name="Jiang Y."/>
            <person name="Adhikari A."/>
            <person name="Zheng C.-J."/>
            <person name="Schuster L."/>
            <person name="Cowan T.M."/>
            <person name="Smanski M.J."/>
            <person name="Chevrette M.G."/>
            <person name="De Carvalho L.P.S."/>
            <person name="Shen B."/>
        </authorList>
    </citation>
    <scope>NUCLEOTIDE SEQUENCE [LARGE SCALE GENOMIC DNA]</scope>
    <source>
        <strain evidence="2 3">NPDC020979</strain>
    </source>
</reference>
<accession>A0ABW7TCP6</accession>
<comment type="caution">
    <text evidence="2">The sequence shown here is derived from an EMBL/GenBank/DDBJ whole genome shotgun (WGS) entry which is preliminary data.</text>
</comment>
<protein>
    <submittedName>
        <fullName evidence="2">Acyl carrier protein</fullName>
    </submittedName>
</protein>
<evidence type="ECO:0000313" key="2">
    <source>
        <dbReference type="EMBL" id="MFI0915320.1"/>
    </source>
</evidence>
<dbReference type="Proteomes" id="UP001611162">
    <property type="component" value="Unassembled WGS sequence"/>
</dbReference>
<dbReference type="SUPFAM" id="SSF47336">
    <property type="entry name" value="ACP-like"/>
    <property type="match status" value="1"/>
</dbReference>
<evidence type="ECO:0000313" key="3">
    <source>
        <dbReference type="Proteomes" id="UP001611162"/>
    </source>
</evidence>
<organism evidence="2 3">
    <name type="scientific">Streptomyces abikoensis</name>
    <dbReference type="NCBI Taxonomy" id="97398"/>
    <lineage>
        <taxon>Bacteria</taxon>
        <taxon>Bacillati</taxon>
        <taxon>Actinomycetota</taxon>
        <taxon>Actinomycetes</taxon>
        <taxon>Kitasatosporales</taxon>
        <taxon>Streptomycetaceae</taxon>
        <taxon>Streptomyces</taxon>
    </lineage>
</organism>
<name>A0ABW7TCP6_9ACTN</name>
<feature type="domain" description="Carrier" evidence="1">
    <location>
        <begin position="7"/>
        <end position="70"/>
    </location>
</feature>
<dbReference type="Gene3D" id="1.10.1200.10">
    <property type="entry name" value="ACP-like"/>
    <property type="match status" value="1"/>
</dbReference>
<dbReference type="InterPro" id="IPR036736">
    <property type="entry name" value="ACP-like_sf"/>
</dbReference>
<dbReference type="Pfam" id="PF00550">
    <property type="entry name" value="PP-binding"/>
    <property type="match status" value="1"/>
</dbReference>
<evidence type="ECO:0000259" key="1">
    <source>
        <dbReference type="Pfam" id="PF00550"/>
    </source>
</evidence>